<feature type="transmembrane region" description="Helical" evidence="1">
    <location>
        <begin position="145"/>
        <end position="163"/>
    </location>
</feature>
<name>A0A2H5F091_9RHOB</name>
<keyword evidence="1" id="KW-1133">Transmembrane helix</keyword>
<keyword evidence="1" id="KW-0472">Membrane</keyword>
<gene>
    <name evidence="3" type="ORF">CX676_12880</name>
</gene>
<dbReference type="GO" id="GO:0016020">
    <property type="term" value="C:membrane"/>
    <property type="evidence" value="ECO:0007669"/>
    <property type="project" value="InterPro"/>
</dbReference>
<dbReference type="OrthoDB" id="9815809at2"/>
<proteinExistence type="predicted"/>
<dbReference type="Gene3D" id="1.10.3730.20">
    <property type="match status" value="1"/>
</dbReference>
<keyword evidence="1" id="KW-0812">Transmembrane</keyword>
<dbReference type="AlphaFoldDB" id="A0A2H5F091"/>
<dbReference type="InterPro" id="IPR037185">
    <property type="entry name" value="EmrE-like"/>
</dbReference>
<dbReference type="KEGG" id="pzh:CX676_12880"/>
<feature type="transmembrane region" description="Helical" evidence="1">
    <location>
        <begin position="281"/>
        <end position="297"/>
    </location>
</feature>
<feature type="transmembrane region" description="Helical" evidence="1">
    <location>
        <begin position="169"/>
        <end position="186"/>
    </location>
</feature>
<feature type="transmembrane region" description="Helical" evidence="1">
    <location>
        <begin position="47"/>
        <end position="71"/>
    </location>
</feature>
<evidence type="ECO:0000313" key="4">
    <source>
        <dbReference type="Proteomes" id="UP000234530"/>
    </source>
</evidence>
<feature type="transmembrane region" description="Helical" evidence="1">
    <location>
        <begin position="198"/>
        <end position="218"/>
    </location>
</feature>
<reference evidence="3 4" key="1">
    <citation type="journal article" date="2013" name="Antonie Van Leeuwenhoek">
        <title>Paracoccus zhejiangensis sp. nov., isolated from activated sludge in wastewater-treatment system.</title>
        <authorList>
            <person name="Wu Z.G."/>
            <person name="Zhang D.F."/>
            <person name="Liu Y.L."/>
            <person name="Wang F."/>
            <person name="Jiang X."/>
            <person name="Li C."/>
            <person name="Li S.P."/>
            <person name="Hong Q."/>
            <person name="Li W.J."/>
        </authorList>
    </citation>
    <scope>NUCLEOTIDE SEQUENCE [LARGE SCALE GENOMIC DNA]</scope>
    <source>
        <strain evidence="3 4">J6</strain>
    </source>
</reference>
<evidence type="ECO:0000313" key="3">
    <source>
        <dbReference type="EMBL" id="AUH64953.1"/>
    </source>
</evidence>
<feature type="domain" description="EamA" evidence="2">
    <location>
        <begin position="169"/>
        <end position="293"/>
    </location>
</feature>
<feature type="transmembrane region" description="Helical" evidence="1">
    <location>
        <begin position="255"/>
        <end position="275"/>
    </location>
</feature>
<accession>A0A2H5F091</accession>
<organism evidence="3 4">
    <name type="scientific">Paracoccus zhejiangensis</name>
    <dbReference type="NCBI Taxonomy" id="1077935"/>
    <lineage>
        <taxon>Bacteria</taxon>
        <taxon>Pseudomonadati</taxon>
        <taxon>Pseudomonadota</taxon>
        <taxon>Alphaproteobacteria</taxon>
        <taxon>Rhodobacterales</taxon>
        <taxon>Paracoccaceae</taxon>
        <taxon>Paracoccus</taxon>
    </lineage>
</organism>
<dbReference type="PANTHER" id="PTHR22911:SF103">
    <property type="entry name" value="BLR2811 PROTEIN"/>
    <property type="match status" value="1"/>
</dbReference>
<feature type="transmembrane region" description="Helical" evidence="1">
    <location>
        <begin position="224"/>
        <end position="243"/>
    </location>
</feature>
<dbReference type="InterPro" id="IPR000620">
    <property type="entry name" value="EamA_dom"/>
</dbReference>
<dbReference type="Pfam" id="PF00892">
    <property type="entry name" value="EamA"/>
    <property type="match status" value="2"/>
</dbReference>
<feature type="transmembrane region" description="Helical" evidence="1">
    <location>
        <begin position="21"/>
        <end position="41"/>
    </location>
</feature>
<dbReference type="SUPFAM" id="SSF103481">
    <property type="entry name" value="Multidrug resistance efflux transporter EmrE"/>
    <property type="match status" value="2"/>
</dbReference>
<dbReference type="Proteomes" id="UP000234530">
    <property type="component" value="Chromosome"/>
</dbReference>
<protein>
    <submittedName>
        <fullName evidence="3">EamA/RhaT family transporter</fullName>
    </submittedName>
</protein>
<dbReference type="PANTHER" id="PTHR22911">
    <property type="entry name" value="ACYL-MALONYL CONDENSING ENZYME-RELATED"/>
    <property type="match status" value="1"/>
</dbReference>
<feature type="transmembrane region" description="Helical" evidence="1">
    <location>
        <begin position="118"/>
        <end position="136"/>
    </location>
</feature>
<feature type="domain" description="EamA" evidence="2">
    <location>
        <begin position="27"/>
        <end position="159"/>
    </location>
</feature>
<sequence length="306" mass="32914">MPTSAEILARRLRPKGDDPDAVDRLAGIAIFTCAVALFAVVDTSAKWLILAGVPTLTVVFVRYFGHLALILAVTLPRDGLKSFRSVNPKLQFFRSMCLLGSTLLNFTALSFLPLPVAISIMFAGPIFVTLLSMQLLGEPVTRGRLAAVGLGFLGVLVVVQPWGGAFHPAMLISICAMLCASMYFILTRRLSHESTITHQIWSGGVATVVLLPILLLHWEWPQGALEWIVFVLIGPVALAAHTLVVQAHQKARASVLAPVVYLQLIFVSITGYLVFGDVPGLSVIMGGGIIIAAGLWLRQIERASVG</sequence>
<keyword evidence="4" id="KW-1185">Reference proteome</keyword>
<dbReference type="RefSeq" id="WP_101752982.1">
    <property type="nucleotide sequence ID" value="NZ_CP025430.1"/>
</dbReference>
<evidence type="ECO:0000256" key="1">
    <source>
        <dbReference type="SAM" id="Phobius"/>
    </source>
</evidence>
<dbReference type="EMBL" id="CP025430">
    <property type="protein sequence ID" value="AUH64953.1"/>
    <property type="molecule type" value="Genomic_DNA"/>
</dbReference>
<evidence type="ECO:0000259" key="2">
    <source>
        <dbReference type="Pfam" id="PF00892"/>
    </source>
</evidence>